<evidence type="ECO:0000313" key="8">
    <source>
        <dbReference type="EMBL" id="KAL1304683.1"/>
    </source>
</evidence>
<dbReference type="PANTHER" id="PTHR13789">
    <property type="entry name" value="MONOOXYGENASE"/>
    <property type="match status" value="1"/>
</dbReference>
<dbReference type="SUPFAM" id="SSF54373">
    <property type="entry name" value="FAD-linked reductases, C-terminal domain"/>
    <property type="match status" value="1"/>
</dbReference>
<comment type="similarity">
    <text evidence="1">Belongs to the paxM FAD-dependent monooxygenase family.</text>
</comment>
<protein>
    <recommendedName>
        <fullName evidence="7">FAD-binding domain-containing protein</fullName>
    </recommendedName>
</protein>
<evidence type="ECO:0000256" key="6">
    <source>
        <dbReference type="SAM" id="Phobius"/>
    </source>
</evidence>
<dbReference type="EMBL" id="JBFMKM010000008">
    <property type="protein sequence ID" value="KAL1304683.1"/>
    <property type="molecule type" value="Genomic_DNA"/>
</dbReference>
<dbReference type="InterPro" id="IPR036188">
    <property type="entry name" value="FAD/NAD-bd_sf"/>
</dbReference>
<keyword evidence="4" id="KW-0560">Oxidoreductase</keyword>
<dbReference type="RefSeq" id="XP_069200958.1">
    <property type="nucleotide sequence ID" value="XM_069343142.1"/>
</dbReference>
<name>A0ABR3PEV2_9PEZI</name>
<dbReference type="PANTHER" id="PTHR13789:SF238">
    <property type="entry name" value="PUTATIVE (AFU_ORTHOLOGUE AFUA_2G01680)-RELATED"/>
    <property type="match status" value="1"/>
</dbReference>
<accession>A0ABR3PEV2</accession>
<evidence type="ECO:0000313" key="9">
    <source>
        <dbReference type="Proteomes" id="UP001562354"/>
    </source>
</evidence>
<feature type="domain" description="FAD-binding" evidence="7">
    <location>
        <begin position="12"/>
        <end position="366"/>
    </location>
</feature>
<reference evidence="8 9" key="1">
    <citation type="submission" date="2024-07" db="EMBL/GenBank/DDBJ databases">
        <title>Draft sequence of the Neodothiora populina.</title>
        <authorList>
            <person name="Drown D.D."/>
            <person name="Schuette U.S."/>
            <person name="Buechlein A.B."/>
            <person name="Rusch D.R."/>
            <person name="Winton L.W."/>
            <person name="Adams G.A."/>
        </authorList>
    </citation>
    <scope>NUCLEOTIDE SEQUENCE [LARGE SCALE GENOMIC DNA]</scope>
    <source>
        <strain evidence="8 9">CPC 39397</strain>
    </source>
</reference>
<gene>
    <name evidence="8" type="ORF">AAFC00_003638</name>
</gene>
<keyword evidence="5" id="KW-0503">Monooxygenase</keyword>
<dbReference type="PROSITE" id="PS51257">
    <property type="entry name" value="PROKAR_LIPOPROTEIN"/>
    <property type="match status" value="1"/>
</dbReference>
<sequence length="435" mass="48274">MSSITYKDRPLDIIIIGAGLGGLSAAISCALGGHNVSLLEGARELAEVGAGLQITPNGSRLFQQWGIDQVLAPLAAEPTLLAVHRYSDGKTLALQEDFDKKIRQQYGAPFWDLHRVDLQRAMAERAQELGVKLELGARVKDVDFETSSLRLENGTEYMADLLVGADGLWSRCREAFLKLDGKADKPLPTGDLAYRIVLNAEDLDDPKLKAMISKPQCHFWVGPGAHVVAYSVRGGKQYNIVLLVPDNLPEGVAKQTGELSEMRELFTTWDPILNRFLDNVKSVDKWKLMHRPELESWVSKQSNFVFLGDACHPMLPYLAQGANSSLEDGAVLGNLLAVVKSKSQLPEALRLYETLRKKRGEAIVRETFAQRSDFHMGNGPEQQARDELFQSQLGKELNDVKFPSRWTCPTVQPWLYGYDAKRETDVALKGSSLLS</sequence>
<keyword evidence="2" id="KW-0285">Flavoprotein</keyword>
<keyword evidence="6" id="KW-1133">Transmembrane helix</keyword>
<evidence type="ECO:0000256" key="3">
    <source>
        <dbReference type="ARBA" id="ARBA00022827"/>
    </source>
</evidence>
<keyword evidence="6" id="KW-0812">Transmembrane</keyword>
<dbReference type="GeneID" id="95977339"/>
<evidence type="ECO:0000256" key="5">
    <source>
        <dbReference type="ARBA" id="ARBA00023033"/>
    </source>
</evidence>
<dbReference type="InterPro" id="IPR050493">
    <property type="entry name" value="FAD-dep_Monooxygenase_BioMet"/>
</dbReference>
<comment type="caution">
    <text evidence="8">The sequence shown here is derived from an EMBL/GenBank/DDBJ whole genome shotgun (WGS) entry which is preliminary data.</text>
</comment>
<evidence type="ECO:0000259" key="7">
    <source>
        <dbReference type="Pfam" id="PF01494"/>
    </source>
</evidence>
<dbReference type="Proteomes" id="UP001562354">
    <property type="component" value="Unassembled WGS sequence"/>
</dbReference>
<keyword evidence="6" id="KW-0472">Membrane</keyword>
<dbReference type="PRINTS" id="PR00420">
    <property type="entry name" value="RNGMNOXGNASE"/>
</dbReference>
<evidence type="ECO:0000256" key="1">
    <source>
        <dbReference type="ARBA" id="ARBA00007992"/>
    </source>
</evidence>
<keyword evidence="3" id="KW-0274">FAD</keyword>
<evidence type="ECO:0000256" key="4">
    <source>
        <dbReference type="ARBA" id="ARBA00023002"/>
    </source>
</evidence>
<feature type="transmembrane region" description="Helical" evidence="6">
    <location>
        <begin position="12"/>
        <end position="33"/>
    </location>
</feature>
<dbReference type="Pfam" id="PF01494">
    <property type="entry name" value="FAD_binding_3"/>
    <property type="match status" value="1"/>
</dbReference>
<dbReference type="InterPro" id="IPR002938">
    <property type="entry name" value="FAD-bd"/>
</dbReference>
<keyword evidence="9" id="KW-1185">Reference proteome</keyword>
<evidence type="ECO:0000256" key="2">
    <source>
        <dbReference type="ARBA" id="ARBA00022630"/>
    </source>
</evidence>
<proteinExistence type="inferred from homology"/>
<dbReference type="SUPFAM" id="SSF51905">
    <property type="entry name" value="FAD/NAD(P)-binding domain"/>
    <property type="match status" value="1"/>
</dbReference>
<dbReference type="Gene3D" id="3.50.50.60">
    <property type="entry name" value="FAD/NAD(P)-binding domain"/>
    <property type="match status" value="1"/>
</dbReference>
<organism evidence="8 9">
    <name type="scientific">Neodothiora populina</name>
    <dbReference type="NCBI Taxonomy" id="2781224"/>
    <lineage>
        <taxon>Eukaryota</taxon>
        <taxon>Fungi</taxon>
        <taxon>Dikarya</taxon>
        <taxon>Ascomycota</taxon>
        <taxon>Pezizomycotina</taxon>
        <taxon>Dothideomycetes</taxon>
        <taxon>Dothideomycetidae</taxon>
        <taxon>Dothideales</taxon>
        <taxon>Dothioraceae</taxon>
        <taxon>Neodothiora</taxon>
    </lineage>
</organism>